<evidence type="ECO:0000313" key="1">
    <source>
        <dbReference type="EMBL" id="MDT0341950.1"/>
    </source>
</evidence>
<dbReference type="Pfam" id="PF01791">
    <property type="entry name" value="DeoC"/>
    <property type="match status" value="1"/>
</dbReference>
<proteinExistence type="predicted"/>
<dbReference type="InterPro" id="IPR013785">
    <property type="entry name" value="Aldolase_TIM"/>
</dbReference>
<dbReference type="PANTHER" id="PTHR47916:SF1">
    <property type="entry name" value="3-HYDROXY-5-PHOSPHONOOXYPENTANE-2,4-DIONE THIOLASE"/>
    <property type="match status" value="1"/>
</dbReference>
<evidence type="ECO:0008006" key="3">
    <source>
        <dbReference type="Google" id="ProtNLM"/>
    </source>
</evidence>
<sequence length="284" mass="30244">MSANPRLSRMFNASGRCLDVAIDHGMVNELSFLGGIENMRATVRLIAEAGPDVIQLTPGMARHLEGLRGRDRPALALRGDVSNVYGTSLPDHVFSHLLDDIVEQAVALDAVCVVVNLLLLPGQPELHHQCVRNISALKRACERAGMPLMIEPLVMAPNSRGGGYLVDGDLGKITSLVRQAAELGADVIKADPCTDPADFHRVVEVATGIPVLVRGGGRAPDSELLGRTAEIIRQGAAGIVYGRNIVHHPQPRRMVEALMALVHDPDATPATALTALTRSPLSSV</sequence>
<keyword evidence="2" id="KW-1185">Reference proteome</keyword>
<comment type="caution">
    <text evidence="1">The sequence shown here is derived from an EMBL/GenBank/DDBJ whole genome shotgun (WGS) entry which is preliminary data.</text>
</comment>
<dbReference type="RefSeq" id="WP_311703085.1">
    <property type="nucleotide sequence ID" value="NZ_JAVREL010000002.1"/>
</dbReference>
<dbReference type="EMBL" id="JAVREL010000002">
    <property type="protein sequence ID" value="MDT0341950.1"/>
    <property type="molecule type" value="Genomic_DNA"/>
</dbReference>
<dbReference type="Proteomes" id="UP001183246">
    <property type="component" value="Unassembled WGS sequence"/>
</dbReference>
<reference evidence="2" key="1">
    <citation type="submission" date="2023-07" db="EMBL/GenBank/DDBJ databases">
        <title>30 novel species of actinomycetes from the DSMZ collection.</title>
        <authorList>
            <person name="Nouioui I."/>
        </authorList>
    </citation>
    <scope>NUCLEOTIDE SEQUENCE [LARGE SCALE GENOMIC DNA]</scope>
    <source>
        <strain evidence="2">DSM 44938</strain>
    </source>
</reference>
<organism evidence="1 2">
    <name type="scientific">Streptomyces litchfieldiae</name>
    <dbReference type="NCBI Taxonomy" id="3075543"/>
    <lineage>
        <taxon>Bacteria</taxon>
        <taxon>Bacillati</taxon>
        <taxon>Actinomycetota</taxon>
        <taxon>Actinomycetes</taxon>
        <taxon>Kitasatosporales</taxon>
        <taxon>Streptomycetaceae</taxon>
        <taxon>Streptomyces</taxon>
    </lineage>
</organism>
<dbReference type="InterPro" id="IPR002915">
    <property type="entry name" value="DeoC/FbaB/LacD_aldolase"/>
</dbReference>
<protein>
    <recommendedName>
        <fullName evidence="3">Aldolase</fullName>
    </recommendedName>
</protein>
<dbReference type="PIRSF" id="PIRSF038992">
    <property type="entry name" value="Aldolase_Ia"/>
    <property type="match status" value="1"/>
</dbReference>
<dbReference type="SMART" id="SM01133">
    <property type="entry name" value="DeoC"/>
    <property type="match status" value="1"/>
</dbReference>
<accession>A0ABU2MKA3</accession>
<dbReference type="InterPro" id="IPR041720">
    <property type="entry name" value="FbaB-like"/>
</dbReference>
<dbReference type="SUPFAM" id="SSF51569">
    <property type="entry name" value="Aldolase"/>
    <property type="match status" value="1"/>
</dbReference>
<gene>
    <name evidence="1" type="ORF">RM590_04750</name>
</gene>
<dbReference type="Gene3D" id="3.20.20.70">
    <property type="entry name" value="Aldolase class I"/>
    <property type="match status" value="1"/>
</dbReference>
<dbReference type="PANTHER" id="PTHR47916">
    <property type="entry name" value="FRUCTOSE-BISPHOSPHATE ALDOLASE CLASS 1"/>
    <property type="match status" value="1"/>
</dbReference>
<name>A0ABU2MKA3_9ACTN</name>
<dbReference type="InterPro" id="IPR050456">
    <property type="entry name" value="DeoC/FbaB_aldolase"/>
</dbReference>
<evidence type="ECO:0000313" key="2">
    <source>
        <dbReference type="Proteomes" id="UP001183246"/>
    </source>
</evidence>